<dbReference type="Proteomes" id="UP000006447">
    <property type="component" value="Unassembled WGS sequence"/>
</dbReference>
<comment type="caution">
    <text evidence="2">The sequence shown here is derived from an EMBL/GenBank/DDBJ whole genome shotgun (WGS) entry which is preliminary data.</text>
</comment>
<dbReference type="EMBL" id="AJJH01000068">
    <property type="protein sequence ID" value="EID79281.1"/>
    <property type="molecule type" value="Genomic_DNA"/>
</dbReference>
<organism evidence="2 3">
    <name type="scientific">Rhodococcus opacus RKJ300 = JCM 13270</name>
    <dbReference type="NCBI Taxonomy" id="1165867"/>
    <lineage>
        <taxon>Bacteria</taxon>
        <taxon>Bacillati</taxon>
        <taxon>Actinomycetota</taxon>
        <taxon>Actinomycetes</taxon>
        <taxon>Mycobacteriales</taxon>
        <taxon>Nocardiaceae</taxon>
        <taxon>Rhodococcus</taxon>
    </lineage>
</organism>
<dbReference type="RefSeq" id="WP_007297730.1">
    <property type="nucleotide sequence ID" value="NZ_AJJH01000068.1"/>
</dbReference>
<dbReference type="PATRIC" id="fig|1165867.3.peg.2865"/>
<name>I0WSB5_RHOOP</name>
<proteinExistence type="predicted"/>
<feature type="region of interest" description="Disordered" evidence="1">
    <location>
        <begin position="40"/>
        <end position="98"/>
    </location>
</feature>
<sequence length="98" mass="9342">MEQPRDGFARVVAATWALLGAGVVGVVGASALAYADTSTHPQLTAVDASDPGATTAGPTAPGQVPTSSSTGTATTPGFGSAPSLSPGSGVHHTSSHGS</sequence>
<feature type="compositionally biased region" description="Low complexity" evidence="1">
    <location>
        <begin position="51"/>
        <end position="98"/>
    </location>
</feature>
<accession>I0WSB5</accession>
<evidence type="ECO:0000313" key="3">
    <source>
        <dbReference type="Proteomes" id="UP000006447"/>
    </source>
</evidence>
<gene>
    <name evidence="2" type="ORF">W59_14096</name>
</gene>
<evidence type="ECO:0000256" key="1">
    <source>
        <dbReference type="SAM" id="MobiDB-lite"/>
    </source>
</evidence>
<evidence type="ECO:0000313" key="2">
    <source>
        <dbReference type="EMBL" id="EID79281.1"/>
    </source>
</evidence>
<protein>
    <submittedName>
        <fullName evidence="2">Uncharacterized protein</fullName>
    </submittedName>
</protein>
<dbReference type="AlphaFoldDB" id="I0WSB5"/>
<reference evidence="2 3" key="1">
    <citation type="journal article" date="2012" name="J. Bacteriol.">
        <title>Draft genome sequence of the nitrophenol-degrading actinomycete Rhodococcus imtechensis RKJ300.</title>
        <authorList>
            <person name="Vikram S."/>
            <person name="Kumar S."/>
            <person name="Subramanian S."/>
            <person name="Raghava G.P."/>
        </authorList>
    </citation>
    <scope>NUCLEOTIDE SEQUENCE [LARGE SCALE GENOMIC DNA]</scope>
    <source>
        <strain evidence="2 3">RKJ300</strain>
    </source>
</reference>